<organism evidence="3 4">
    <name type="scientific">Ciona intestinalis</name>
    <name type="common">Transparent sea squirt</name>
    <name type="synonym">Ascidia intestinalis</name>
    <dbReference type="NCBI Taxonomy" id="7719"/>
    <lineage>
        <taxon>Eukaryota</taxon>
        <taxon>Metazoa</taxon>
        <taxon>Chordata</taxon>
        <taxon>Tunicata</taxon>
        <taxon>Ascidiacea</taxon>
        <taxon>Phlebobranchia</taxon>
        <taxon>Cionidae</taxon>
        <taxon>Ciona</taxon>
    </lineage>
</organism>
<sequence>MKGVLLNQFNKLEPNNQGQACSLPVARSGHRCVADDNNLWVFGGYNPDIRIINGQPSDGLLRELWKFNLTTKVWKQLPLHENMPAEVASHAVFRHGKHMLVFGGTGFPFGETSSNKLSVCHLPTGQWRLLNCNGSVPDPVYGQAIAVVDSDLYVYGGTAGRIYNSDVHKLNLNELTWSSLKPNNPPEDLPFERYRHEIAVYDGKLYVLGGGTSTQVFPLL</sequence>
<dbReference type="PANTHER" id="PTHR46428:SF1">
    <property type="entry name" value="KELCH DOMAIN-CONTAINING PROTEIN 10"/>
    <property type="match status" value="1"/>
</dbReference>
<evidence type="ECO:0000313" key="4">
    <source>
        <dbReference type="Proteomes" id="UP000008144"/>
    </source>
</evidence>
<reference evidence="4" key="1">
    <citation type="journal article" date="2002" name="Science">
        <title>The draft genome of Ciona intestinalis: insights into chordate and vertebrate origins.</title>
        <authorList>
            <person name="Dehal P."/>
            <person name="Satou Y."/>
            <person name="Campbell R.K."/>
            <person name="Chapman J."/>
            <person name="Degnan B."/>
            <person name="De Tomaso A."/>
            <person name="Davidson B."/>
            <person name="Di Gregorio A."/>
            <person name="Gelpke M."/>
            <person name="Goodstein D.M."/>
            <person name="Harafuji N."/>
            <person name="Hastings K.E."/>
            <person name="Ho I."/>
            <person name="Hotta K."/>
            <person name="Huang W."/>
            <person name="Kawashima T."/>
            <person name="Lemaire P."/>
            <person name="Martinez D."/>
            <person name="Meinertzhagen I.A."/>
            <person name="Necula S."/>
            <person name="Nonaka M."/>
            <person name="Putnam N."/>
            <person name="Rash S."/>
            <person name="Saiga H."/>
            <person name="Satake M."/>
            <person name="Terry A."/>
            <person name="Yamada L."/>
            <person name="Wang H.G."/>
            <person name="Awazu S."/>
            <person name="Azumi K."/>
            <person name="Boore J."/>
            <person name="Branno M."/>
            <person name="Chin-Bow S."/>
            <person name="DeSantis R."/>
            <person name="Doyle S."/>
            <person name="Francino P."/>
            <person name="Keys D.N."/>
            <person name="Haga S."/>
            <person name="Hayashi H."/>
            <person name="Hino K."/>
            <person name="Imai K.S."/>
            <person name="Inaba K."/>
            <person name="Kano S."/>
            <person name="Kobayashi K."/>
            <person name="Kobayashi M."/>
            <person name="Lee B.I."/>
            <person name="Makabe K.W."/>
            <person name="Manohar C."/>
            <person name="Matassi G."/>
            <person name="Medina M."/>
            <person name="Mochizuki Y."/>
            <person name="Mount S."/>
            <person name="Morishita T."/>
            <person name="Miura S."/>
            <person name="Nakayama A."/>
            <person name="Nishizaka S."/>
            <person name="Nomoto H."/>
            <person name="Ohta F."/>
            <person name="Oishi K."/>
            <person name="Rigoutsos I."/>
            <person name="Sano M."/>
            <person name="Sasaki A."/>
            <person name="Sasakura Y."/>
            <person name="Shoguchi E."/>
            <person name="Shin-i T."/>
            <person name="Spagnuolo A."/>
            <person name="Stainier D."/>
            <person name="Suzuki M.M."/>
            <person name="Tassy O."/>
            <person name="Takatori N."/>
            <person name="Tokuoka M."/>
            <person name="Yagi K."/>
            <person name="Yoshizaki F."/>
            <person name="Wada S."/>
            <person name="Zhang C."/>
            <person name="Hyatt P.D."/>
            <person name="Larimer F."/>
            <person name="Detter C."/>
            <person name="Doggett N."/>
            <person name="Glavina T."/>
            <person name="Hawkins T."/>
            <person name="Richardson P."/>
            <person name="Lucas S."/>
            <person name="Kohara Y."/>
            <person name="Levine M."/>
            <person name="Satoh N."/>
            <person name="Rokhsar D.S."/>
        </authorList>
    </citation>
    <scope>NUCLEOTIDE SEQUENCE [LARGE SCALE GENOMIC DNA]</scope>
</reference>
<dbReference type="SUPFAM" id="SSF117281">
    <property type="entry name" value="Kelch motif"/>
    <property type="match status" value="1"/>
</dbReference>
<dbReference type="AlphaFoldDB" id="F7A7N9"/>
<evidence type="ECO:0008006" key="5">
    <source>
        <dbReference type="Google" id="ProtNLM"/>
    </source>
</evidence>
<dbReference type="Pfam" id="PF24681">
    <property type="entry name" value="Kelch_KLHDC2_KLHL20_DRC7"/>
    <property type="match status" value="1"/>
</dbReference>
<name>F7A7N9_CIOIN</name>
<keyword evidence="2" id="KW-0677">Repeat</keyword>
<dbReference type="HOGENOM" id="CLU_109626_0_0_1"/>
<dbReference type="STRING" id="7719.ENSCINP00000013782"/>
<evidence type="ECO:0000256" key="1">
    <source>
        <dbReference type="ARBA" id="ARBA00022441"/>
    </source>
</evidence>
<dbReference type="InterPro" id="IPR015915">
    <property type="entry name" value="Kelch-typ_b-propeller"/>
</dbReference>
<dbReference type="Gene3D" id="2.120.10.80">
    <property type="entry name" value="Kelch-type beta propeller"/>
    <property type="match status" value="1"/>
</dbReference>
<dbReference type="InParanoid" id="F7A7N9"/>
<dbReference type="Proteomes" id="UP000008144">
    <property type="component" value="Chromosome 8"/>
</dbReference>
<dbReference type="OMA" id="CIADSAN"/>
<dbReference type="EMBL" id="EAAA01002615">
    <property type="status" value="NOT_ANNOTATED_CDS"/>
    <property type="molecule type" value="Genomic_DNA"/>
</dbReference>
<accession>F7A7N9</accession>
<keyword evidence="1" id="KW-0880">Kelch repeat</keyword>
<dbReference type="Ensembl" id="ENSCINT00000013782.3">
    <property type="protein sequence ID" value="ENSCINP00000013782.3"/>
    <property type="gene ID" value="ENSCING00000006718.3"/>
</dbReference>
<reference evidence="3" key="3">
    <citation type="submission" date="2025-08" db="UniProtKB">
        <authorList>
            <consortium name="Ensembl"/>
        </authorList>
    </citation>
    <scope>IDENTIFICATION</scope>
</reference>
<dbReference type="FunFam" id="2.120.10.80:FF:000162">
    <property type="entry name" value="Kelch domain-containing protein 10 homolog"/>
    <property type="match status" value="1"/>
</dbReference>
<keyword evidence="4" id="KW-1185">Reference proteome</keyword>
<reference evidence="3" key="4">
    <citation type="submission" date="2025-09" db="UniProtKB">
        <authorList>
            <consortium name="Ensembl"/>
        </authorList>
    </citation>
    <scope>IDENTIFICATION</scope>
</reference>
<protein>
    <recommendedName>
        <fullName evidence="5">Kelch domain-containing protein</fullName>
    </recommendedName>
</protein>
<dbReference type="InterPro" id="IPR052125">
    <property type="entry name" value="KLHDC10"/>
</dbReference>
<dbReference type="GeneTree" id="ENSGT00940000155977"/>
<dbReference type="PANTHER" id="PTHR46428">
    <property type="entry name" value="KELCH DOMAIN-CONTAINING PROTEIN 10"/>
    <property type="match status" value="1"/>
</dbReference>
<proteinExistence type="predicted"/>
<evidence type="ECO:0000256" key="2">
    <source>
        <dbReference type="ARBA" id="ARBA00022737"/>
    </source>
</evidence>
<evidence type="ECO:0000313" key="3">
    <source>
        <dbReference type="Ensembl" id="ENSCINP00000013782.3"/>
    </source>
</evidence>
<reference evidence="3" key="2">
    <citation type="journal article" date="2008" name="Genome Biol.">
        <title>Improved genome assembly and evidence-based global gene model set for the chordate Ciona intestinalis: new insight into intron and operon populations.</title>
        <authorList>
            <person name="Satou Y."/>
            <person name="Mineta K."/>
            <person name="Ogasawara M."/>
            <person name="Sasakura Y."/>
            <person name="Shoguchi E."/>
            <person name="Ueno K."/>
            <person name="Yamada L."/>
            <person name="Matsumoto J."/>
            <person name="Wasserscheid J."/>
            <person name="Dewar K."/>
            <person name="Wiley G.B."/>
            <person name="Macmil S.L."/>
            <person name="Roe B.A."/>
            <person name="Zeller R.W."/>
            <person name="Hastings K.E."/>
            <person name="Lemaire P."/>
            <person name="Lindquist E."/>
            <person name="Endo T."/>
            <person name="Hotta K."/>
            <person name="Inaba K."/>
        </authorList>
    </citation>
    <scope>NUCLEOTIDE SEQUENCE [LARGE SCALE GENOMIC DNA]</scope>
    <source>
        <strain evidence="3">wild type</strain>
    </source>
</reference>